<keyword evidence="1" id="KW-1133">Transmembrane helix</keyword>
<accession>A0ABT8JWM4</accession>
<keyword evidence="1" id="KW-0472">Membrane</keyword>
<dbReference type="EMBL" id="JAROCG010000001">
    <property type="protein sequence ID" value="MDN4609576.1"/>
    <property type="molecule type" value="Genomic_DNA"/>
</dbReference>
<feature type="transmembrane region" description="Helical" evidence="1">
    <location>
        <begin position="201"/>
        <end position="222"/>
    </location>
</feature>
<feature type="transmembrane region" description="Helical" evidence="1">
    <location>
        <begin position="57"/>
        <end position="81"/>
    </location>
</feature>
<evidence type="ECO:0000256" key="1">
    <source>
        <dbReference type="SAM" id="Phobius"/>
    </source>
</evidence>
<name>A0ABT8JWM4_9MICC</name>
<feature type="transmembrane region" description="Helical" evidence="1">
    <location>
        <begin position="6"/>
        <end position="24"/>
    </location>
</feature>
<keyword evidence="1" id="KW-0812">Transmembrane</keyword>
<evidence type="ECO:0000313" key="3">
    <source>
        <dbReference type="Proteomes" id="UP001174209"/>
    </source>
</evidence>
<protein>
    <submittedName>
        <fullName evidence="2">Uncharacterized protein</fullName>
    </submittedName>
</protein>
<reference evidence="2" key="1">
    <citation type="submission" date="2023-06" db="EMBL/GenBank/DDBJ databases">
        <title>MT1 and MT2 Draft Genomes of Novel Species.</title>
        <authorList>
            <person name="Venkateswaran K."/>
        </authorList>
    </citation>
    <scope>NUCLEOTIDE SEQUENCE</scope>
    <source>
        <strain evidence="2">IIF3SC-B10</strain>
    </source>
</reference>
<feature type="transmembrane region" description="Helical" evidence="1">
    <location>
        <begin position="302"/>
        <end position="322"/>
    </location>
</feature>
<feature type="transmembrane region" description="Helical" evidence="1">
    <location>
        <begin position="250"/>
        <end position="277"/>
    </location>
</feature>
<gene>
    <name evidence="2" type="ORF">P5G52_01725</name>
</gene>
<keyword evidence="3" id="KW-1185">Reference proteome</keyword>
<evidence type="ECO:0000313" key="2">
    <source>
        <dbReference type="EMBL" id="MDN4609576.1"/>
    </source>
</evidence>
<feature type="transmembrane region" description="Helical" evidence="1">
    <location>
        <begin position="87"/>
        <end position="107"/>
    </location>
</feature>
<dbReference type="Proteomes" id="UP001174209">
    <property type="component" value="Unassembled WGS sequence"/>
</dbReference>
<organism evidence="2 3">
    <name type="scientific">Arthrobacter burdickii</name>
    <dbReference type="NCBI Taxonomy" id="3035920"/>
    <lineage>
        <taxon>Bacteria</taxon>
        <taxon>Bacillati</taxon>
        <taxon>Actinomycetota</taxon>
        <taxon>Actinomycetes</taxon>
        <taxon>Micrococcales</taxon>
        <taxon>Micrococcaceae</taxon>
        <taxon>Arthrobacter</taxon>
    </lineage>
</organism>
<sequence>MGSIPILIAVVLVALLAVGVWVVVRRALAGPQQSPTNQQELFASTKAQVFSVYRGDALAAAAALILGGSGAAVMCLVGSWWGRGYGITYALAGGVGALVGLLVYMFYPRPAWVPDEGGRVVAELSPRGPTSFARQWVFVLPLSAAIILILGLLLTGSYSATDENGLHRVFQRRSLSGWGIESGQVVDVQYNLSANGPFPGWYYGVPVIICTLLLIAVVYWALHRTARAARPGSADLLGADSFLRSQRTMFIMSASSAALASQVAGLAAITGTVLAAAHRDPVPTADLDTVAGTIPVEPGHTFGLILILVSLVIAVAAVMLLIKACSTAAGLWSLGGHMQCVRSERVR</sequence>
<dbReference type="RefSeq" id="WP_301224260.1">
    <property type="nucleotide sequence ID" value="NZ_JAROCG010000001.1"/>
</dbReference>
<proteinExistence type="predicted"/>
<comment type="caution">
    <text evidence="2">The sequence shown here is derived from an EMBL/GenBank/DDBJ whole genome shotgun (WGS) entry which is preliminary data.</text>
</comment>
<feature type="transmembrane region" description="Helical" evidence="1">
    <location>
        <begin position="136"/>
        <end position="158"/>
    </location>
</feature>